<dbReference type="STRING" id="1385517.N800_13825"/>
<keyword evidence="2" id="KW-1185">Reference proteome</keyword>
<evidence type="ECO:0000313" key="2">
    <source>
        <dbReference type="Proteomes" id="UP000029998"/>
    </source>
</evidence>
<gene>
    <name evidence="1" type="ORF">N800_13825</name>
</gene>
<dbReference type="Proteomes" id="UP000029998">
    <property type="component" value="Unassembled WGS sequence"/>
</dbReference>
<comment type="caution">
    <text evidence="1">The sequence shown here is derived from an EMBL/GenBank/DDBJ whole genome shotgun (WGS) entry which is preliminary data.</text>
</comment>
<sequence>MLALTLPPALALGATAPSASHTRHAAAATPQAAVPAPKLQAALRSLWHGHVVQTRAYALAVQDHNTTHAEQAAEGVVANARQLADAVGSYYGPAAGQQMLTLLAGHWGAVKAMTDAQARGDNTAQQAAMAALTANAAEIAKFLSGANPYLSESAVNGLLVAHGAHHAAQIQQVMADDMQAEAVTWKAMQAHMDTLADALAGAIARQFPHKAS</sequence>
<protein>
    <recommendedName>
        <fullName evidence="3">DUF4142 domain-containing protein</fullName>
    </recommendedName>
</protein>
<dbReference type="AlphaFoldDB" id="A0A0A0EZE0"/>
<evidence type="ECO:0008006" key="3">
    <source>
        <dbReference type="Google" id="ProtNLM"/>
    </source>
</evidence>
<evidence type="ECO:0000313" key="1">
    <source>
        <dbReference type="EMBL" id="KGM55408.1"/>
    </source>
</evidence>
<dbReference type="EMBL" id="AVPU01000005">
    <property type="protein sequence ID" value="KGM55408.1"/>
    <property type="molecule type" value="Genomic_DNA"/>
</dbReference>
<name>A0A0A0EZE0_9GAMM</name>
<proteinExistence type="predicted"/>
<reference evidence="1 2" key="1">
    <citation type="submission" date="2013-08" db="EMBL/GenBank/DDBJ databases">
        <title>Genome sequencing of Lysobacter.</title>
        <authorList>
            <person name="Zhang S."/>
            <person name="Wang G."/>
        </authorList>
    </citation>
    <scope>NUCLEOTIDE SEQUENCE [LARGE SCALE GENOMIC DNA]</scope>
    <source>
        <strain evidence="1 2">GH1-9</strain>
    </source>
</reference>
<organism evidence="1 2">
    <name type="scientific">Lysobacter daejeonensis GH1-9</name>
    <dbReference type="NCBI Taxonomy" id="1385517"/>
    <lineage>
        <taxon>Bacteria</taxon>
        <taxon>Pseudomonadati</taxon>
        <taxon>Pseudomonadota</taxon>
        <taxon>Gammaproteobacteria</taxon>
        <taxon>Lysobacterales</taxon>
        <taxon>Lysobacteraceae</taxon>
        <taxon>Aerolutibacter</taxon>
    </lineage>
</organism>
<accession>A0A0A0EZE0</accession>
<dbReference type="eggNOG" id="ENOG5030XSS">
    <property type="taxonomic scope" value="Bacteria"/>
</dbReference>